<evidence type="ECO:0000256" key="2">
    <source>
        <dbReference type="SAM" id="SignalP"/>
    </source>
</evidence>
<reference evidence="3" key="1">
    <citation type="journal article" date="2020" name="Fungal Divers.">
        <title>Resolving the Mortierellaceae phylogeny through synthesis of multi-gene phylogenetics and phylogenomics.</title>
        <authorList>
            <person name="Vandepol N."/>
            <person name="Liber J."/>
            <person name="Desiro A."/>
            <person name="Na H."/>
            <person name="Kennedy M."/>
            <person name="Barry K."/>
            <person name="Grigoriev I.V."/>
            <person name="Miller A.N."/>
            <person name="O'Donnell K."/>
            <person name="Stajich J.E."/>
            <person name="Bonito G."/>
        </authorList>
    </citation>
    <scope>NUCLEOTIDE SEQUENCE</scope>
    <source>
        <strain evidence="3">NRRL 28262</strain>
    </source>
</reference>
<feature type="transmembrane region" description="Helical" evidence="1">
    <location>
        <begin position="133"/>
        <end position="153"/>
    </location>
</feature>
<gene>
    <name evidence="3" type="ORF">BGZ95_003554</name>
</gene>
<evidence type="ECO:0000313" key="4">
    <source>
        <dbReference type="Proteomes" id="UP001194580"/>
    </source>
</evidence>
<protein>
    <recommendedName>
        <fullName evidence="5">Extracellular membrane protein CFEM domain-containing protein</fullName>
    </recommendedName>
</protein>
<feature type="chain" id="PRO_5041941732" description="Extracellular membrane protein CFEM domain-containing protein" evidence="2">
    <location>
        <begin position="31"/>
        <end position="155"/>
    </location>
</feature>
<organism evidence="3 4">
    <name type="scientific">Linnemannia exigua</name>
    <dbReference type="NCBI Taxonomy" id="604196"/>
    <lineage>
        <taxon>Eukaryota</taxon>
        <taxon>Fungi</taxon>
        <taxon>Fungi incertae sedis</taxon>
        <taxon>Mucoromycota</taxon>
        <taxon>Mortierellomycotina</taxon>
        <taxon>Mortierellomycetes</taxon>
        <taxon>Mortierellales</taxon>
        <taxon>Mortierellaceae</taxon>
        <taxon>Linnemannia</taxon>
    </lineage>
</organism>
<keyword evidence="4" id="KW-1185">Reference proteome</keyword>
<comment type="caution">
    <text evidence="3">The sequence shown here is derived from an EMBL/GenBank/DDBJ whole genome shotgun (WGS) entry which is preliminary data.</text>
</comment>
<keyword evidence="1" id="KW-1133">Transmembrane helix</keyword>
<dbReference type="AlphaFoldDB" id="A0AAD4D671"/>
<accession>A0AAD4D671</accession>
<keyword evidence="1" id="KW-0472">Membrane</keyword>
<sequence length="155" mass="16191">MVLTRSVFILALETVLLLAVLTQMGSQVSAQFGLSQPCDTCLAKQIVAVPTCVGVNLANQAAPEYRVCLCDATFDYSWTNGCSTACQANELATFKSSFANTVQTGLNITCVKPTPSPTTPVVSTPTSAAVQSITQAALLGWAVVISTVMAVLIDL</sequence>
<name>A0AAD4D671_9FUNG</name>
<evidence type="ECO:0008006" key="5">
    <source>
        <dbReference type="Google" id="ProtNLM"/>
    </source>
</evidence>
<evidence type="ECO:0000313" key="3">
    <source>
        <dbReference type="EMBL" id="KAG0264588.1"/>
    </source>
</evidence>
<proteinExistence type="predicted"/>
<keyword evidence="1" id="KW-0812">Transmembrane</keyword>
<feature type="signal peptide" evidence="2">
    <location>
        <begin position="1"/>
        <end position="30"/>
    </location>
</feature>
<dbReference type="EMBL" id="JAAAIL010001816">
    <property type="protein sequence ID" value="KAG0264588.1"/>
    <property type="molecule type" value="Genomic_DNA"/>
</dbReference>
<dbReference type="Proteomes" id="UP001194580">
    <property type="component" value="Unassembled WGS sequence"/>
</dbReference>
<keyword evidence="2" id="KW-0732">Signal</keyword>
<evidence type="ECO:0000256" key="1">
    <source>
        <dbReference type="SAM" id="Phobius"/>
    </source>
</evidence>